<evidence type="ECO:0000313" key="2">
    <source>
        <dbReference type="EMBL" id="ACQ52525.1"/>
    </source>
</evidence>
<evidence type="ECO:0000256" key="1">
    <source>
        <dbReference type="SAM" id="Coils"/>
    </source>
</evidence>
<feature type="coiled-coil region" evidence="1">
    <location>
        <begin position="328"/>
        <end position="399"/>
    </location>
</feature>
<dbReference type="KEGG" id="cbi:CLJ_B2099"/>
<reference evidence="2 3" key="1">
    <citation type="journal article" date="2007" name="PLoS ONE">
        <title>Analysis of the neurotoxin complex genes in Clostridium botulinum A1-A4 and B1 strains: BoNT/A3, /Ba4 and /B1 clusters are located within plasmids.</title>
        <authorList>
            <person name="Smith T.J."/>
            <person name="Hill K.K."/>
            <person name="Foley B.T."/>
            <person name="Detter J.C."/>
            <person name="Munk A.C."/>
            <person name="Bruce D.C."/>
            <person name="Doggett N.A."/>
            <person name="Smith L.A."/>
            <person name="Marks J.D."/>
            <person name="Xie G."/>
            <person name="Brettin T.S."/>
        </authorList>
    </citation>
    <scope>NUCLEOTIDE SEQUENCE [LARGE SCALE GENOMIC DNA]</scope>
    <source>
        <strain evidence="3">657 / Type Ba4</strain>
    </source>
</reference>
<keyword evidence="1" id="KW-0175">Coiled coil</keyword>
<sequence>MLLERLIVRKTKPTYEKIRDIKFNLKGLSLIVDNTSNVAKDSGNNVGKTTAIKVIDLCLGANSPKELYFDQDMKSENIEIKNFLKDNKVEAELILLDPENEKRIRIIRQLYVRGKRLIDGLEYPEKKFENELKKIIFGLEEVRPTLRQLIPKFIRANDTTSDNMIKYLHGSTTNDTYDTIYLFLFKILENKLLSKKDTLATDLKEGEKKLKLYEKDDNILSLDSLEQRKVLLESELNEFNIKRKQLNYMETYKEELENKRNLMTKINELEQNAQMIEFDINLINKNIENLNNEKSSIDLSQIKNIYNEAKAYIGNMDKTFNDVVEFHNTMIQNRIDFIKIQLENKNEELESIIQNRNTLLEEKKKITVDMLDEGLLEELNVLNAKIENLNAQIGGVNQSIKILVDAKKEQKEINGDIKEISSQMDSENIKVKIGKFNAYFSAYCEKLYGEKYYFAYNSDWKQSKSFPVRLNNLSGSVGTGMKKGIIVAFDLAYTMYANEMEIKSPKFVIHDKLENTHINQLKTIFDLCNDINGQYIIPILRERVDKVDKELIDKAKVLELSTDNKFFKI</sequence>
<dbReference type="EMBL" id="CP001083">
    <property type="protein sequence ID" value="ACQ52525.1"/>
    <property type="molecule type" value="Genomic_DNA"/>
</dbReference>
<dbReference type="RefSeq" id="WP_012720686.1">
    <property type="nucleotide sequence ID" value="NC_012658.1"/>
</dbReference>
<reference evidence="3" key="2">
    <citation type="submission" date="2008-05" db="EMBL/GenBank/DDBJ databases">
        <title>Genome sequence of Clostridium botulinum Ba4 strain 657.</title>
        <authorList>
            <person name="Shrivastava S."/>
            <person name="Brown J.L."/>
            <person name="Bruce D."/>
            <person name="Detter C."/>
            <person name="Munk C."/>
            <person name="Smith L.A."/>
            <person name="Smith T.J."/>
            <person name="Sutton G."/>
            <person name="Brettin T.S."/>
        </authorList>
    </citation>
    <scope>NUCLEOTIDE SEQUENCE [LARGE SCALE GENOMIC DNA]</scope>
    <source>
        <strain evidence="3">657 / Type Ba4</strain>
    </source>
</reference>
<feature type="coiled-coil region" evidence="1">
    <location>
        <begin position="196"/>
        <end position="293"/>
    </location>
</feature>
<accession>A0A3F2ZY14</accession>
<evidence type="ECO:0000313" key="3">
    <source>
        <dbReference type="Proteomes" id="UP000002333"/>
    </source>
</evidence>
<proteinExistence type="predicted"/>
<gene>
    <name evidence="2" type="ordered locus">CLJ_B2099</name>
</gene>
<name>A0A3F2ZY14_CLOB6</name>
<dbReference type="AlphaFoldDB" id="A0A3F2ZY14"/>
<dbReference type="Proteomes" id="UP000002333">
    <property type="component" value="Chromosome"/>
</dbReference>
<organism evidence="2 3">
    <name type="scientific">Clostridium botulinum (strain 657 / Type Ba4)</name>
    <dbReference type="NCBI Taxonomy" id="515621"/>
    <lineage>
        <taxon>Bacteria</taxon>
        <taxon>Bacillati</taxon>
        <taxon>Bacillota</taxon>
        <taxon>Clostridia</taxon>
        <taxon>Eubacteriales</taxon>
        <taxon>Clostridiaceae</taxon>
        <taxon>Clostridium</taxon>
    </lineage>
</organism>
<protein>
    <submittedName>
        <fullName evidence="2">Uncharacterized protein</fullName>
    </submittedName>
</protein>